<dbReference type="InterPro" id="IPR037069">
    <property type="entry name" value="AcylCoA_DH/ox_N_sf"/>
</dbReference>
<dbReference type="InterPro" id="IPR009100">
    <property type="entry name" value="AcylCoA_DH/oxidase_NM_dom_sf"/>
</dbReference>
<dbReference type="Proteomes" id="UP000054771">
    <property type="component" value="Unassembled WGS sequence"/>
</dbReference>
<dbReference type="STRING" id="454130.A0A0U5HI27"/>
<accession>A0A0U5HI27</accession>
<dbReference type="GO" id="GO:0016627">
    <property type="term" value="F:oxidoreductase activity, acting on the CH-CH group of donors"/>
    <property type="evidence" value="ECO:0007669"/>
    <property type="project" value="InterPro"/>
</dbReference>
<evidence type="ECO:0000313" key="2">
    <source>
        <dbReference type="EMBL" id="CEN61128.1"/>
    </source>
</evidence>
<proteinExistence type="predicted"/>
<dbReference type="OrthoDB" id="435240at2759"/>
<dbReference type="EMBL" id="CDMC01000006">
    <property type="protein sequence ID" value="CEN61128.1"/>
    <property type="molecule type" value="Genomic_DNA"/>
</dbReference>
<gene>
    <name evidence="2" type="ORF">ASPCAL07792</name>
</gene>
<evidence type="ECO:0000313" key="3">
    <source>
        <dbReference type="Proteomes" id="UP000054771"/>
    </source>
</evidence>
<feature type="domain" description="Acyl-CoA dehydrogenase/oxidase N-terminal" evidence="1">
    <location>
        <begin position="59"/>
        <end position="119"/>
    </location>
</feature>
<sequence length="139" mass="15632">MPSMAGRFKHWSSPSSTPAWTIHRVKLVNMFRISRLSHTGRRLFSTSARRPLMDLTGFTENQLTVRDAISTICANFPNTYWQECDQQERDPKEFHAALAKDGWLGIALPEEHGGAGLGMSPPTSLSTIFRSSQSMYDQS</sequence>
<organism evidence="2 3">
    <name type="scientific">Aspergillus calidoustus</name>
    <dbReference type="NCBI Taxonomy" id="454130"/>
    <lineage>
        <taxon>Eukaryota</taxon>
        <taxon>Fungi</taxon>
        <taxon>Dikarya</taxon>
        <taxon>Ascomycota</taxon>
        <taxon>Pezizomycotina</taxon>
        <taxon>Eurotiomycetes</taxon>
        <taxon>Eurotiomycetidae</taxon>
        <taxon>Eurotiales</taxon>
        <taxon>Aspergillaceae</taxon>
        <taxon>Aspergillus</taxon>
        <taxon>Aspergillus subgen. Nidulantes</taxon>
    </lineage>
</organism>
<dbReference type="GO" id="GO:0050660">
    <property type="term" value="F:flavin adenine dinucleotide binding"/>
    <property type="evidence" value="ECO:0007669"/>
    <property type="project" value="InterPro"/>
</dbReference>
<keyword evidence="3" id="KW-1185">Reference proteome</keyword>
<evidence type="ECO:0000259" key="1">
    <source>
        <dbReference type="Pfam" id="PF02771"/>
    </source>
</evidence>
<dbReference type="AlphaFoldDB" id="A0A0U5HI27"/>
<dbReference type="Pfam" id="PF02771">
    <property type="entry name" value="Acyl-CoA_dh_N"/>
    <property type="match status" value="1"/>
</dbReference>
<protein>
    <submittedName>
        <fullName evidence="2">Putative Acyl-CoA dehydrogenases</fullName>
    </submittedName>
</protein>
<reference evidence="3" key="1">
    <citation type="journal article" date="2016" name="Genome Announc.">
        <title>Draft genome sequences of fungus Aspergillus calidoustus.</title>
        <authorList>
            <person name="Horn F."/>
            <person name="Linde J."/>
            <person name="Mattern D.J."/>
            <person name="Walther G."/>
            <person name="Guthke R."/>
            <person name="Scherlach K."/>
            <person name="Martin K."/>
            <person name="Brakhage A.A."/>
            <person name="Petzke L."/>
            <person name="Valiante V."/>
        </authorList>
    </citation>
    <scope>NUCLEOTIDE SEQUENCE [LARGE SCALE GENOMIC DNA]</scope>
    <source>
        <strain evidence="3">SF006504</strain>
    </source>
</reference>
<dbReference type="Gene3D" id="1.10.540.10">
    <property type="entry name" value="Acyl-CoA dehydrogenase/oxidase, N-terminal domain"/>
    <property type="match status" value="1"/>
</dbReference>
<name>A0A0U5HI27_ASPCI</name>
<dbReference type="SUPFAM" id="SSF56645">
    <property type="entry name" value="Acyl-CoA dehydrogenase NM domain-like"/>
    <property type="match status" value="1"/>
</dbReference>
<dbReference type="InterPro" id="IPR013786">
    <property type="entry name" value="AcylCoA_DH/ox_N"/>
</dbReference>